<gene>
    <name evidence="3" type="ORF">WJX75_008042</name>
</gene>
<keyword evidence="2" id="KW-0732">Signal</keyword>
<feature type="chain" id="PRO_5045359977" evidence="2">
    <location>
        <begin position="27"/>
        <end position="99"/>
    </location>
</feature>
<keyword evidence="4" id="KW-1185">Reference proteome</keyword>
<evidence type="ECO:0000256" key="2">
    <source>
        <dbReference type="SAM" id="SignalP"/>
    </source>
</evidence>
<organism evidence="3 4">
    <name type="scientific">Coccomyxa subellipsoidea</name>
    <dbReference type="NCBI Taxonomy" id="248742"/>
    <lineage>
        <taxon>Eukaryota</taxon>
        <taxon>Viridiplantae</taxon>
        <taxon>Chlorophyta</taxon>
        <taxon>core chlorophytes</taxon>
        <taxon>Trebouxiophyceae</taxon>
        <taxon>Trebouxiophyceae incertae sedis</taxon>
        <taxon>Coccomyxaceae</taxon>
        <taxon>Coccomyxa</taxon>
    </lineage>
</organism>
<proteinExistence type="predicted"/>
<reference evidence="3 4" key="1">
    <citation type="journal article" date="2024" name="Nat. Commun.">
        <title>Phylogenomics reveals the evolutionary origins of lichenization in chlorophyte algae.</title>
        <authorList>
            <person name="Puginier C."/>
            <person name="Libourel C."/>
            <person name="Otte J."/>
            <person name="Skaloud P."/>
            <person name="Haon M."/>
            <person name="Grisel S."/>
            <person name="Petersen M."/>
            <person name="Berrin J.G."/>
            <person name="Delaux P.M."/>
            <person name="Dal Grande F."/>
            <person name="Keller J."/>
        </authorList>
    </citation>
    <scope>NUCLEOTIDE SEQUENCE [LARGE SCALE GENOMIC DNA]</scope>
    <source>
        <strain evidence="3 4">SAG 216-7</strain>
    </source>
</reference>
<dbReference type="Proteomes" id="UP001491310">
    <property type="component" value="Unassembled WGS sequence"/>
</dbReference>
<comment type="caution">
    <text evidence="3">The sequence shown here is derived from an EMBL/GenBank/DDBJ whole genome shotgun (WGS) entry which is preliminary data.</text>
</comment>
<name>A0ABR2Z1G9_9CHLO</name>
<feature type="signal peptide" evidence="2">
    <location>
        <begin position="1"/>
        <end position="26"/>
    </location>
</feature>
<evidence type="ECO:0000313" key="4">
    <source>
        <dbReference type="Proteomes" id="UP001491310"/>
    </source>
</evidence>
<dbReference type="EMBL" id="JALJOT010000002">
    <property type="protein sequence ID" value="KAK9917772.1"/>
    <property type="molecule type" value="Genomic_DNA"/>
</dbReference>
<protein>
    <submittedName>
        <fullName evidence="3">Uncharacterized protein</fullName>
    </submittedName>
</protein>
<sequence length="99" mass="9921">MKGYRMDILLLSAVAFLATGAHVANADCSDRSYNCVLSANVVFDKTTGTATQVDASCTGDPTTDSADCTGSVGASSSDNTDFMASGTSAGSITLGSYSA</sequence>
<accession>A0ABR2Z1G9</accession>
<evidence type="ECO:0000313" key="3">
    <source>
        <dbReference type="EMBL" id="KAK9917772.1"/>
    </source>
</evidence>
<evidence type="ECO:0000256" key="1">
    <source>
        <dbReference type="SAM" id="MobiDB-lite"/>
    </source>
</evidence>
<feature type="region of interest" description="Disordered" evidence="1">
    <location>
        <begin position="59"/>
        <end position="99"/>
    </location>
</feature>